<dbReference type="GO" id="GO:0005737">
    <property type="term" value="C:cytoplasm"/>
    <property type="evidence" value="ECO:0007669"/>
    <property type="project" value="TreeGrafter"/>
</dbReference>
<protein>
    <submittedName>
        <fullName evidence="4">Thiamine phosphate synthase</fullName>
    </submittedName>
</protein>
<dbReference type="InterPro" id="IPR022998">
    <property type="entry name" value="ThiamineP_synth_TenI"/>
</dbReference>
<proteinExistence type="predicted"/>
<organism evidence="4 5">
    <name type="scientific">Candidatus Faecalibacterium intestinavium</name>
    <dbReference type="NCBI Taxonomy" id="2838580"/>
    <lineage>
        <taxon>Bacteria</taxon>
        <taxon>Bacillati</taxon>
        <taxon>Bacillota</taxon>
        <taxon>Clostridia</taxon>
        <taxon>Eubacteriales</taxon>
        <taxon>Oscillospiraceae</taxon>
        <taxon>Faecalibacterium</taxon>
    </lineage>
</organism>
<dbReference type="Proteomes" id="UP000824178">
    <property type="component" value="Unassembled WGS sequence"/>
</dbReference>
<evidence type="ECO:0000259" key="3">
    <source>
        <dbReference type="Pfam" id="PF02581"/>
    </source>
</evidence>
<evidence type="ECO:0000256" key="2">
    <source>
        <dbReference type="ARBA" id="ARBA00022977"/>
    </source>
</evidence>
<dbReference type="Pfam" id="PF02581">
    <property type="entry name" value="TMP-TENI"/>
    <property type="match status" value="1"/>
</dbReference>
<reference evidence="4" key="2">
    <citation type="submission" date="2021-04" db="EMBL/GenBank/DDBJ databases">
        <authorList>
            <person name="Gilroy R."/>
        </authorList>
    </citation>
    <scope>NUCLEOTIDE SEQUENCE</scope>
    <source>
        <strain evidence="4">742</strain>
    </source>
</reference>
<dbReference type="AlphaFoldDB" id="A0A9E2KKS1"/>
<evidence type="ECO:0000256" key="1">
    <source>
        <dbReference type="ARBA" id="ARBA00004948"/>
    </source>
</evidence>
<dbReference type="Gene3D" id="3.20.20.70">
    <property type="entry name" value="Aldolase class I"/>
    <property type="match status" value="1"/>
</dbReference>
<reference evidence="4" key="1">
    <citation type="journal article" date="2021" name="PeerJ">
        <title>Extensive microbial diversity within the chicken gut microbiome revealed by metagenomics and culture.</title>
        <authorList>
            <person name="Gilroy R."/>
            <person name="Ravi A."/>
            <person name="Getino M."/>
            <person name="Pursley I."/>
            <person name="Horton D.L."/>
            <person name="Alikhan N.F."/>
            <person name="Baker D."/>
            <person name="Gharbi K."/>
            <person name="Hall N."/>
            <person name="Watson M."/>
            <person name="Adriaenssens E.M."/>
            <person name="Foster-Nyarko E."/>
            <person name="Jarju S."/>
            <person name="Secka A."/>
            <person name="Antonio M."/>
            <person name="Oren A."/>
            <person name="Chaudhuri R.R."/>
            <person name="La Ragione R."/>
            <person name="Hildebrand F."/>
            <person name="Pallen M.J."/>
        </authorList>
    </citation>
    <scope>NUCLEOTIDE SEQUENCE</scope>
    <source>
        <strain evidence="4">742</strain>
    </source>
</reference>
<dbReference type="InterPro" id="IPR013785">
    <property type="entry name" value="Aldolase_TIM"/>
</dbReference>
<feature type="domain" description="Thiamine phosphate synthase/TenI" evidence="3">
    <location>
        <begin position="10"/>
        <end position="189"/>
    </location>
</feature>
<evidence type="ECO:0000313" key="5">
    <source>
        <dbReference type="Proteomes" id="UP000824178"/>
    </source>
</evidence>
<dbReference type="CDD" id="cd00564">
    <property type="entry name" value="TMP_TenI"/>
    <property type="match status" value="1"/>
</dbReference>
<sequence length="227" mass="24728">MEISAEKLRLYAVADCARLNGHALVEAAKDLLAAGVTCFEMEAGPLSEAEFEEQARELLPLCRRLHVPFLVRNSIEAVQRLDADGVRLDWSETKVAEARRALGMEKIVGASAHCVREAILARRQGADFLVCGSVFGSSLNDDVVALERPELWRICKAADVPVVAAGGITLQNAPLLIATGVAGIAVSRGLFGAPNRLIAGHTLRTMAERICAYQEEPPIINYRWRNR</sequence>
<name>A0A9E2KKS1_9FIRM</name>
<dbReference type="GO" id="GO:0004789">
    <property type="term" value="F:thiamine-phosphate diphosphorylase activity"/>
    <property type="evidence" value="ECO:0007669"/>
    <property type="project" value="TreeGrafter"/>
</dbReference>
<gene>
    <name evidence="4" type="ORF">H9864_05190</name>
</gene>
<dbReference type="PANTHER" id="PTHR20857">
    <property type="entry name" value="THIAMINE-PHOSPHATE PYROPHOSPHORYLASE"/>
    <property type="match status" value="1"/>
</dbReference>
<comment type="pathway">
    <text evidence="1">Cofactor biosynthesis; thiamine diphosphate biosynthesis.</text>
</comment>
<dbReference type="GO" id="GO:0009228">
    <property type="term" value="P:thiamine biosynthetic process"/>
    <property type="evidence" value="ECO:0007669"/>
    <property type="project" value="UniProtKB-KW"/>
</dbReference>
<dbReference type="PANTHER" id="PTHR20857:SF15">
    <property type="entry name" value="THIAMINE-PHOSPHATE SYNTHASE"/>
    <property type="match status" value="1"/>
</dbReference>
<accession>A0A9E2KKS1</accession>
<dbReference type="InterPro" id="IPR036206">
    <property type="entry name" value="ThiamineP_synth_sf"/>
</dbReference>
<evidence type="ECO:0000313" key="4">
    <source>
        <dbReference type="EMBL" id="MBU3819748.1"/>
    </source>
</evidence>
<keyword evidence="2" id="KW-0784">Thiamine biosynthesis</keyword>
<dbReference type="EMBL" id="JAHLFH010000108">
    <property type="protein sequence ID" value="MBU3819748.1"/>
    <property type="molecule type" value="Genomic_DNA"/>
</dbReference>
<dbReference type="SUPFAM" id="SSF51391">
    <property type="entry name" value="Thiamin phosphate synthase"/>
    <property type="match status" value="1"/>
</dbReference>
<comment type="caution">
    <text evidence="4">The sequence shown here is derived from an EMBL/GenBank/DDBJ whole genome shotgun (WGS) entry which is preliminary data.</text>
</comment>